<evidence type="ECO:0000259" key="1">
    <source>
        <dbReference type="PROSITE" id="PS51819"/>
    </source>
</evidence>
<evidence type="ECO:0000313" key="2">
    <source>
        <dbReference type="EMBL" id="TKG72739.1"/>
    </source>
</evidence>
<proteinExistence type="predicted"/>
<keyword evidence="3" id="KW-1185">Reference proteome</keyword>
<dbReference type="Proteomes" id="UP000309992">
    <property type="component" value="Unassembled WGS sequence"/>
</dbReference>
<dbReference type="InterPro" id="IPR029068">
    <property type="entry name" value="Glyas_Bleomycin-R_OHBP_Dase"/>
</dbReference>
<sequence length="135" mass="14768">MPVTSGINHVTTFTTDLDRMARFYEDMFGAEIVFERQATDGHPRTAIVELGGTRYVKFVEDPAYRAPHTTTAIERFGLAVGSLAILRELRERMAAAGAAIGEIERLPTQWVLPFTDPDGTPLQVSAHARPGDPAA</sequence>
<dbReference type="SUPFAM" id="SSF54593">
    <property type="entry name" value="Glyoxalase/Bleomycin resistance protein/Dihydroxybiphenyl dioxygenase"/>
    <property type="match status" value="1"/>
</dbReference>
<dbReference type="Pfam" id="PF00903">
    <property type="entry name" value="Glyoxalase"/>
    <property type="match status" value="1"/>
</dbReference>
<organism evidence="2 3">
    <name type="scientific">Prauserella endophytica</name>
    <dbReference type="NCBI Taxonomy" id="1592324"/>
    <lineage>
        <taxon>Bacteria</taxon>
        <taxon>Bacillati</taxon>
        <taxon>Actinomycetota</taxon>
        <taxon>Actinomycetes</taxon>
        <taxon>Pseudonocardiales</taxon>
        <taxon>Pseudonocardiaceae</taxon>
        <taxon>Prauserella</taxon>
        <taxon>Prauserella coralliicola group</taxon>
    </lineage>
</organism>
<dbReference type="Gene3D" id="3.10.180.10">
    <property type="entry name" value="2,3-Dihydroxybiphenyl 1,2-Dioxygenase, domain 1"/>
    <property type="match status" value="1"/>
</dbReference>
<name>A0ABY2SA29_9PSEU</name>
<accession>A0ABY2SA29</accession>
<gene>
    <name evidence="2" type="ORF">FCN18_05760</name>
</gene>
<dbReference type="InterPro" id="IPR004360">
    <property type="entry name" value="Glyas_Fos-R_dOase_dom"/>
</dbReference>
<dbReference type="EMBL" id="SWMS01000002">
    <property type="protein sequence ID" value="TKG72739.1"/>
    <property type="molecule type" value="Genomic_DNA"/>
</dbReference>
<dbReference type="CDD" id="cd06587">
    <property type="entry name" value="VOC"/>
    <property type="match status" value="1"/>
</dbReference>
<comment type="caution">
    <text evidence="2">The sequence shown here is derived from an EMBL/GenBank/DDBJ whole genome shotgun (WGS) entry which is preliminary data.</text>
</comment>
<feature type="domain" description="VOC" evidence="1">
    <location>
        <begin position="6"/>
        <end position="127"/>
    </location>
</feature>
<dbReference type="InterPro" id="IPR037523">
    <property type="entry name" value="VOC_core"/>
</dbReference>
<dbReference type="RefSeq" id="WP_137093677.1">
    <property type="nucleotide sequence ID" value="NZ_SWMS01000002.1"/>
</dbReference>
<dbReference type="PROSITE" id="PS51819">
    <property type="entry name" value="VOC"/>
    <property type="match status" value="1"/>
</dbReference>
<evidence type="ECO:0000313" key="3">
    <source>
        <dbReference type="Proteomes" id="UP000309992"/>
    </source>
</evidence>
<protein>
    <submittedName>
        <fullName evidence="2">VOC family protein</fullName>
    </submittedName>
</protein>
<reference evidence="2 3" key="1">
    <citation type="journal article" date="2015" name="Antonie Van Leeuwenhoek">
        <title>Prauserella endophytica sp. nov., an endophytic actinobacterium isolated from Tamarix taklamakanensis.</title>
        <authorList>
            <person name="Liu J.M."/>
            <person name="Habden X."/>
            <person name="Guo L."/>
            <person name="Tuo L."/>
            <person name="Jiang Z.K."/>
            <person name="Liu S.W."/>
            <person name="Liu X.F."/>
            <person name="Chen L."/>
            <person name="Li R.F."/>
            <person name="Zhang Y.Q."/>
            <person name="Sun C.H."/>
        </authorList>
    </citation>
    <scope>NUCLEOTIDE SEQUENCE [LARGE SCALE GENOMIC DNA]</scope>
    <source>
        <strain evidence="2 3">CGMCC 4.7182</strain>
    </source>
</reference>